<dbReference type="InterPro" id="IPR013830">
    <property type="entry name" value="SGNH_hydro"/>
</dbReference>
<dbReference type="InterPro" id="IPR049492">
    <property type="entry name" value="BD-FAE-like_dom"/>
</dbReference>
<comment type="caution">
    <text evidence="5">The sequence shown here is derived from an EMBL/GenBank/DDBJ whole genome shotgun (WGS) entry which is preliminary data.</text>
</comment>
<feature type="domain" description="SGNH hydrolase-type esterase" evidence="3">
    <location>
        <begin position="545"/>
        <end position="728"/>
    </location>
</feature>
<dbReference type="SUPFAM" id="SSF52266">
    <property type="entry name" value="SGNH hydrolase"/>
    <property type="match status" value="2"/>
</dbReference>
<evidence type="ECO:0000256" key="1">
    <source>
        <dbReference type="ARBA" id="ARBA00038184"/>
    </source>
</evidence>
<evidence type="ECO:0000313" key="5">
    <source>
        <dbReference type="EMBL" id="MFD2937463.1"/>
    </source>
</evidence>
<feature type="domain" description="SGNH hydrolase-type esterase" evidence="3">
    <location>
        <begin position="313"/>
        <end position="483"/>
    </location>
</feature>
<dbReference type="Pfam" id="PF13472">
    <property type="entry name" value="Lipase_GDSL_2"/>
    <property type="match status" value="2"/>
</dbReference>
<accession>A0ABW6ATB3</accession>
<feature type="domain" description="BD-FAE-like" evidence="4">
    <location>
        <begin position="65"/>
        <end position="164"/>
    </location>
</feature>
<dbReference type="Proteomes" id="UP001597512">
    <property type="component" value="Unassembled WGS sequence"/>
</dbReference>
<sequence length="740" mass="81797">MKLTITLGVFFLLGVLTANAQVGVKDKKMVRAAYLSLNGQPLGEANHLAADGNLHNVVKPLLLLLRAKSGSPKGTILLIPGGGYETIRMKNEGQKAAAFLNQQNFDVALLEYHIGKTTAVRDSALVDALKAFKLLKTDRAYFGLRGERLDIIGISSGGHLAARIVQKLNDDEQPDDLVLISPQYLDETSIGTVFPALMPPVKPKARLFVSFSSNDNKAWIKSCDEYAKTWKGYEGQETFKLLPDSAYASQNDSNPFAAGLQLPGVLKDFLSSTPLVENAGPNPAAVPVEGWSKKRHAEKLEAVAKEKFDLIMLGNSITNNFEYPNFQPVWNQFFAPRKAINLGFGGYRTEHILWNIEHGELDGQSPKVLVLEIGTNNVDGKHYRTRHTAGQLAGGIEGIVNTIRKKLPDTKIIILRCFPGSYDGPNPTSHRAILERASDIVSKLADGKHIFYSDVNHVFLNFDGSINHDLMPDYLHPSPAAAKLWARAMEPLLSELMGDKSLDTDTVSNTAILPVSKLENDSYNWWDRHAEVLRVKDSINPEVVLIGNSITHFWGGLPQLRYADGKLREPNGQTSWASVFGPYRVLNLGFGWDRTQNVLWRLDHGELDGLHPRVVVVDIGTNNTTPTKNARKNTAAEIVEGIREICLRVRSKVPRAQIVVMAIFPRGKDPLNPLRTLIKEINSQLDSFAKDNNVTLVDIGPSMLAADGTFLPDMMLDYVHPTDKGYQVWADAIRPYITAP</sequence>
<evidence type="ECO:0000259" key="3">
    <source>
        <dbReference type="Pfam" id="PF13472"/>
    </source>
</evidence>
<feature type="signal peptide" evidence="2">
    <location>
        <begin position="1"/>
        <end position="20"/>
    </location>
</feature>
<dbReference type="RefSeq" id="WP_381507548.1">
    <property type="nucleotide sequence ID" value="NZ_JBHUOM010000028.1"/>
</dbReference>
<protein>
    <submittedName>
        <fullName evidence="5">GDSL-type esterase/lipase family protein</fullName>
    </submittedName>
</protein>
<dbReference type="Pfam" id="PF20434">
    <property type="entry name" value="BD-FAE"/>
    <property type="match status" value="1"/>
</dbReference>
<name>A0ABW6ATB3_9BACT</name>
<evidence type="ECO:0000313" key="6">
    <source>
        <dbReference type="Proteomes" id="UP001597512"/>
    </source>
</evidence>
<evidence type="ECO:0000256" key="2">
    <source>
        <dbReference type="SAM" id="SignalP"/>
    </source>
</evidence>
<dbReference type="InterPro" id="IPR036514">
    <property type="entry name" value="SGNH_hydro_sf"/>
</dbReference>
<reference evidence="6" key="1">
    <citation type="journal article" date="2019" name="Int. J. Syst. Evol. Microbiol.">
        <title>The Global Catalogue of Microorganisms (GCM) 10K type strain sequencing project: providing services to taxonomists for standard genome sequencing and annotation.</title>
        <authorList>
            <consortium name="The Broad Institute Genomics Platform"/>
            <consortium name="The Broad Institute Genome Sequencing Center for Infectious Disease"/>
            <person name="Wu L."/>
            <person name="Ma J."/>
        </authorList>
    </citation>
    <scope>NUCLEOTIDE SEQUENCE [LARGE SCALE GENOMIC DNA]</scope>
    <source>
        <strain evidence="6">KCTC 52490</strain>
    </source>
</reference>
<dbReference type="PANTHER" id="PTHR11852">
    <property type="entry name" value="PLATELET-ACTIVATING FACTOR ACETYLHYDROLASE"/>
    <property type="match status" value="1"/>
</dbReference>
<gene>
    <name evidence="5" type="ORF">ACFS25_27065</name>
</gene>
<dbReference type="Gene3D" id="3.40.50.1820">
    <property type="entry name" value="alpha/beta hydrolase"/>
    <property type="match status" value="1"/>
</dbReference>
<dbReference type="SUPFAM" id="SSF53474">
    <property type="entry name" value="alpha/beta-Hydrolases"/>
    <property type="match status" value="1"/>
</dbReference>
<comment type="similarity">
    <text evidence="1">Belongs to the 'GDSL' lipolytic enzyme family. Platelet-activating factor acetylhydrolase IB beta/gamma subunits subfamily.</text>
</comment>
<dbReference type="EMBL" id="JBHUOM010000028">
    <property type="protein sequence ID" value="MFD2937463.1"/>
    <property type="molecule type" value="Genomic_DNA"/>
</dbReference>
<evidence type="ECO:0000259" key="4">
    <source>
        <dbReference type="Pfam" id="PF20434"/>
    </source>
</evidence>
<proteinExistence type="inferred from homology"/>
<keyword evidence="2" id="KW-0732">Signal</keyword>
<feature type="chain" id="PRO_5047306186" evidence="2">
    <location>
        <begin position="21"/>
        <end position="740"/>
    </location>
</feature>
<dbReference type="PANTHER" id="PTHR11852:SF0">
    <property type="entry name" value="PLATELET-ACTIVATING FACTOR ACETYLHYDROLASE IB SUBUNIT BETA HOMOLOG"/>
    <property type="match status" value="1"/>
</dbReference>
<dbReference type="InterPro" id="IPR029058">
    <property type="entry name" value="AB_hydrolase_fold"/>
</dbReference>
<organism evidence="5 6">
    <name type="scientific">Spirosoma flavum</name>
    <dbReference type="NCBI Taxonomy" id="2048557"/>
    <lineage>
        <taxon>Bacteria</taxon>
        <taxon>Pseudomonadati</taxon>
        <taxon>Bacteroidota</taxon>
        <taxon>Cytophagia</taxon>
        <taxon>Cytophagales</taxon>
        <taxon>Cytophagaceae</taxon>
        <taxon>Spirosoma</taxon>
    </lineage>
</organism>
<dbReference type="Gene3D" id="3.40.50.1110">
    <property type="entry name" value="SGNH hydrolase"/>
    <property type="match status" value="2"/>
</dbReference>
<keyword evidence="6" id="KW-1185">Reference proteome</keyword>